<evidence type="ECO:0000256" key="1">
    <source>
        <dbReference type="ARBA" id="ARBA00004952"/>
    </source>
</evidence>
<feature type="domain" description="Nicotinate phosphoribosyltransferase N-terminal" evidence="10">
    <location>
        <begin position="9"/>
        <end position="146"/>
    </location>
</feature>
<dbReference type="InterPro" id="IPR036068">
    <property type="entry name" value="Nicotinate_pribotase-like_C"/>
</dbReference>
<dbReference type="InterPro" id="IPR040727">
    <property type="entry name" value="NAPRTase_N"/>
</dbReference>
<evidence type="ECO:0000313" key="12">
    <source>
        <dbReference type="Proteomes" id="UP000253551"/>
    </source>
</evidence>
<dbReference type="SUPFAM" id="SSF54675">
    <property type="entry name" value="Nicotinate/Quinolinate PRTase N-terminal domain-like"/>
    <property type="match status" value="1"/>
</dbReference>
<dbReference type="UniPathway" id="UPA00253">
    <property type="reaction ID" value="UER00457"/>
</dbReference>
<comment type="PTM">
    <text evidence="8">Transiently phosphorylated on a His residue during the reaction cycle. Phosphorylation strongly increases the affinity for substrates and increases the rate of nicotinate D-ribonucleotide production. Dephosphorylation regenerates the low-affinity form of the enzyme, leading to product release.</text>
</comment>
<dbReference type="Pfam" id="PF04095">
    <property type="entry name" value="NAPRTase"/>
    <property type="match status" value="1"/>
</dbReference>
<keyword evidence="12" id="KW-1185">Reference proteome</keyword>
<evidence type="ECO:0000256" key="8">
    <source>
        <dbReference type="RuleBase" id="RU003838"/>
    </source>
</evidence>
<dbReference type="STRING" id="4846.A0A367KQS9"/>
<comment type="catalytic activity">
    <reaction evidence="7 8">
        <text>5-phospho-alpha-D-ribose 1-diphosphate + nicotinate + ATP + H2O = nicotinate beta-D-ribonucleotide + ADP + phosphate + diphosphate</text>
        <dbReference type="Rhea" id="RHEA:36163"/>
        <dbReference type="ChEBI" id="CHEBI:15377"/>
        <dbReference type="ChEBI" id="CHEBI:30616"/>
        <dbReference type="ChEBI" id="CHEBI:32544"/>
        <dbReference type="ChEBI" id="CHEBI:33019"/>
        <dbReference type="ChEBI" id="CHEBI:43474"/>
        <dbReference type="ChEBI" id="CHEBI:57502"/>
        <dbReference type="ChEBI" id="CHEBI:58017"/>
        <dbReference type="ChEBI" id="CHEBI:456216"/>
        <dbReference type="EC" id="6.3.4.21"/>
    </reaction>
</comment>
<evidence type="ECO:0000256" key="7">
    <source>
        <dbReference type="ARBA" id="ARBA00048668"/>
    </source>
</evidence>
<protein>
    <recommendedName>
        <fullName evidence="3 8">Nicotinate phosphoribosyltransferase</fullName>
        <ecNumber evidence="3 8">6.3.4.21</ecNumber>
    </recommendedName>
</protein>
<evidence type="ECO:0000256" key="5">
    <source>
        <dbReference type="ARBA" id="ARBA00022598"/>
    </source>
</evidence>
<dbReference type="InterPro" id="IPR041525">
    <property type="entry name" value="N/Namide_PRibTrfase"/>
</dbReference>
<dbReference type="GO" id="GO:0016757">
    <property type="term" value="F:glycosyltransferase activity"/>
    <property type="evidence" value="ECO:0007669"/>
    <property type="project" value="UniProtKB-KW"/>
</dbReference>
<evidence type="ECO:0000256" key="2">
    <source>
        <dbReference type="ARBA" id="ARBA00010897"/>
    </source>
</evidence>
<dbReference type="PANTHER" id="PTHR11098">
    <property type="entry name" value="NICOTINATE PHOSPHORIBOSYLTRANSFERASE"/>
    <property type="match status" value="1"/>
</dbReference>
<keyword evidence="4" id="KW-0597">Phosphoprotein</keyword>
<dbReference type="InterPro" id="IPR007229">
    <property type="entry name" value="Nic_PRibTrfase-Fam"/>
</dbReference>
<dbReference type="InterPro" id="IPR006406">
    <property type="entry name" value="Nic_PRibTrfase"/>
</dbReference>
<evidence type="ECO:0000259" key="10">
    <source>
        <dbReference type="Pfam" id="PF17767"/>
    </source>
</evidence>
<gene>
    <name evidence="11" type="primary">NPT1</name>
    <name evidence="11" type="ORF">CU098_010717</name>
</gene>
<proteinExistence type="inferred from homology"/>
<reference evidence="11 12" key="1">
    <citation type="journal article" date="2018" name="G3 (Bethesda)">
        <title>Phylogenetic and Phylogenomic Definition of Rhizopus Species.</title>
        <authorList>
            <person name="Gryganskyi A.P."/>
            <person name="Golan J."/>
            <person name="Dolatabadi S."/>
            <person name="Mondo S."/>
            <person name="Robb S."/>
            <person name="Idnurm A."/>
            <person name="Muszewska A."/>
            <person name="Steczkiewicz K."/>
            <person name="Masonjones S."/>
            <person name="Liao H.L."/>
            <person name="Gajdeczka M.T."/>
            <person name="Anike F."/>
            <person name="Vuek A."/>
            <person name="Anishchenko I.M."/>
            <person name="Voigt K."/>
            <person name="de Hoog G.S."/>
            <person name="Smith M.E."/>
            <person name="Heitman J."/>
            <person name="Vilgalys R."/>
            <person name="Stajich J.E."/>
        </authorList>
    </citation>
    <scope>NUCLEOTIDE SEQUENCE [LARGE SCALE GENOMIC DNA]</scope>
    <source>
        <strain evidence="11 12">LSU 92-RS-03</strain>
    </source>
</reference>
<keyword evidence="11" id="KW-0328">Glycosyltransferase</keyword>
<keyword evidence="5 8" id="KW-0436">Ligase</keyword>
<evidence type="ECO:0000313" key="11">
    <source>
        <dbReference type="EMBL" id="RCI04507.1"/>
    </source>
</evidence>
<feature type="domain" description="Nicotinate/nicotinamide phosphoribosyltransferase" evidence="9">
    <location>
        <begin position="180"/>
        <end position="421"/>
    </location>
</feature>
<dbReference type="PANTHER" id="PTHR11098:SF1">
    <property type="entry name" value="NICOTINATE PHOSPHORIBOSYLTRANSFERASE"/>
    <property type="match status" value="1"/>
</dbReference>
<dbReference type="SUPFAM" id="SSF51690">
    <property type="entry name" value="Nicotinate/Quinolinate PRTase C-terminal domain-like"/>
    <property type="match status" value="1"/>
</dbReference>
<keyword evidence="11" id="KW-0808">Transferase</keyword>
<name>A0A367KQS9_RHIST</name>
<evidence type="ECO:0000259" key="9">
    <source>
        <dbReference type="Pfam" id="PF04095"/>
    </source>
</evidence>
<evidence type="ECO:0000256" key="3">
    <source>
        <dbReference type="ARBA" id="ARBA00013236"/>
    </source>
</evidence>
<comment type="pathway">
    <text evidence="1 8">Cofactor biosynthesis; NAD(+) biosynthesis; nicotinate D-ribonucleotide from nicotinate: step 1/1.</text>
</comment>
<keyword evidence="6 8" id="KW-0662">Pyridine nucleotide biosynthesis</keyword>
<evidence type="ECO:0000256" key="6">
    <source>
        <dbReference type="ARBA" id="ARBA00022642"/>
    </source>
</evidence>
<organism evidence="11 12">
    <name type="scientific">Rhizopus stolonifer</name>
    <name type="common">Rhizopus nigricans</name>
    <dbReference type="NCBI Taxonomy" id="4846"/>
    <lineage>
        <taxon>Eukaryota</taxon>
        <taxon>Fungi</taxon>
        <taxon>Fungi incertae sedis</taxon>
        <taxon>Mucoromycota</taxon>
        <taxon>Mucoromycotina</taxon>
        <taxon>Mucoromycetes</taxon>
        <taxon>Mucorales</taxon>
        <taxon>Mucorineae</taxon>
        <taxon>Rhizopodaceae</taxon>
        <taxon>Rhizopus</taxon>
    </lineage>
</organism>
<dbReference type="GO" id="GO:0034355">
    <property type="term" value="P:NAD+ biosynthetic process via the salvage pathway"/>
    <property type="evidence" value="ECO:0007669"/>
    <property type="project" value="TreeGrafter"/>
</dbReference>
<accession>A0A367KQS9</accession>
<dbReference type="EMBL" id="PJQM01000662">
    <property type="protein sequence ID" value="RCI04507.1"/>
    <property type="molecule type" value="Genomic_DNA"/>
</dbReference>
<dbReference type="NCBIfam" id="NF003704">
    <property type="entry name" value="PRK05321.1"/>
    <property type="match status" value="1"/>
</dbReference>
<comment type="caution">
    <text evidence="11">The sequence shown here is derived from an EMBL/GenBank/DDBJ whole genome shotgun (WGS) entry which is preliminary data.</text>
</comment>
<comment type="similarity">
    <text evidence="2 8">Belongs to the NAPRTase family.</text>
</comment>
<dbReference type="NCBIfam" id="TIGR01514">
    <property type="entry name" value="NAPRTase"/>
    <property type="match status" value="1"/>
</dbReference>
<dbReference type="PIRSF" id="PIRSF000484">
    <property type="entry name" value="NAPRT"/>
    <property type="match status" value="1"/>
</dbReference>
<dbReference type="AlphaFoldDB" id="A0A367KQS9"/>
<dbReference type="Pfam" id="PF17767">
    <property type="entry name" value="NAPRTase_N"/>
    <property type="match status" value="1"/>
</dbReference>
<dbReference type="OrthoDB" id="193380at2759"/>
<dbReference type="HAMAP" id="MF_00570">
    <property type="entry name" value="NAPRTase"/>
    <property type="match status" value="1"/>
</dbReference>
<dbReference type="GO" id="GO:0004516">
    <property type="term" value="F:nicotinate phosphoribosyltransferase activity"/>
    <property type="evidence" value="ECO:0007669"/>
    <property type="project" value="UniProtKB-UniRule"/>
</dbReference>
<dbReference type="GO" id="GO:0005829">
    <property type="term" value="C:cytosol"/>
    <property type="evidence" value="ECO:0007669"/>
    <property type="project" value="TreeGrafter"/>
</dbReference>
<dbReference type="Gene3D" id="3.20.140.10">
    <property type="entry name" value="nicotinate phosphoribosyltransferase"/>
    <property type="match status" value="1"/>
</dbReference>
<comment type="function">
    <text evidence="8">Catalyzes the synthesis of beta-nicotinate D-ribonucleotide from nicotinate and 5-phospho-D-ribose 1-phosphate at the expense of ATP.</text>
</comment>
<evidence type="ECO:0000256" key="4">
    <source>
        <dbReference type="ARBA" id="ARBA00022553"/>
    </source>
</evidence>
<sequence>MHQVFPSILDNDVYKFTMQNAVFTHYKRDIPVVYQFTNRQKALSLNIEAVEWLQKQIDGNTFFKKNVGNTMLDLEYVTLTKEEGVYLSSIPYLEEKYIEYLSNYRFRPKEQVHISYDKDTQDLTLEVSGTWLETILYEVPLLALISESFFRFVDKDWNYEGQVEQAAQKTRTLLDHDCGFAEFGTRRRRDFKTQDLVVRTMHETFEEYKKECEKDGKKNRGAFTGTSNMYLAMKYQLNAVGTVAHEFFMAISALESVQHANRESLKIWHSVYRGKLGIALTDTFTTAVFLKDFQHELATTYDGVRHDSGDPFRFADTMVDHYKSLGIDPSTKVIVFSDSLTVDLAIRLQKHSDQLGIKSNFGIGTSLTNDFKKASDSTVKSKALNIVIKIKECQGKRVIKLSDDPSKHSADNAAVSAFQRELGIQ</sequence>
<dbReference type="EC" id="6.3.4.21" evidence="3 8"/>
<dbReference type="Proteomes" id="UP000253551">
    <property type="component" value="Unassembled WGS sequence"/>
</dbReference>